<organism evidence="2 3">
    <name type="scientific">Pedobacter hiemivivus</name>
    <dbReference type="NCBI Taxonomy" id="2530454"/>
    <lineage>
        <taxon>Bacteria</taxon>
        <taxon>Pseudomonadati</taxon>
        <taxon>Bacteroidota</taxon>
        <taxon>Sphingobacteriia</taxon>
        <taxon>Sphingobacteriales</taxon>
        <taxon>Sphingobacteriaceae</taxon>
        <taxon>Pedobacter</taxon>
    </lineage>
</organism>
<gene>
    <name evidence="2" type="ORF">FBD94_14745</name>
</gene>
<dbReference type="RefSeq" id="WP_136880734.1">
    <property type="nucleotide sequence ID" value="NZ_SWDX01000005.1"/>
</dbReference>
<dbReference type="EMBL" id="SWDX01000005">
    <property type="protein sequence ID" value="TKC60169.1"/>
    <property type="molecule type" value="Genomic_DNA"/>
</dbReference>
<comment type="caution">
    <text evidence="2">The sequence shown here is derived from an EMBL/GenBank/DDBJ whole genome shotgun (WGS) entry which is preliminary data.</text>
</comment>
<evidence type="ECO:0000313" key="2">
    <source>
        <dbReference type="EMBL" id="TKC60169.1"/>
    </source>
</evidence>
<protein>
    <submittedName>
        <fullName evidence="2">Uncharacterized protein</fullName>
    </submittedName>
</protein>
<keyword evidence="1" id="KW-0732">Signal</keyword>
<dbReference type="AlphaFoldDB" id="A0A4U1GB86"/>
<evidence type="ECO:0000313" key="3">
    <source>
        <dbReference type="Proteomes" id="UP000309594"/>
    </source>
</evidence>
<feature type="chain" id="PRO_5020291776" evidence="1">
    <location>
        <begin position="26"/>
        <end position="124"/>
    </location>
</feature>
<reference evidence="2 3" key="1">
    <citation type="submission" date="2019-04" db="EMBL/GenBank/DDBJ databases">
        <title>Pedobacter sp. RP-1-16 sp. nov., isolated from Arctic soil.</title>
        <authorList>
            <person name="Dahal R.H."/>
            <person name="Kim D.-U."/>
        </authorList>
    </citation>
    <scope>NUCLEOTIDE SEQUENCE [LARGE SCALE GENOMIC DNA]</scope>
    <source>
        <strain evidence="2 3">RP-1-16</strain>
    </source>
</reference>
<accession>A0A4U1GB86</accession>
<feature type="signal peptide" evidence="1">
    <location>
        <begin position="1"/>
        <end position="25"/>
    </location>
</feature>
<sequence>MKTLFTLIITISIILIGSNSGKAQAQDTIPQKEISHFSKWLNIDDIKAEKVSRIQSAYKSAIKKLVADTVLTEEEKHLKVVGLISEKNRQLENLLDKNQQQKIIPTTERIPPALPTDHIKTLKP</sequence>
<evidence type="ECO:0000256" key="1">
    <source>
        <dbReference type="SAM" id="SignalP"/>
    </source>
</evidence>
<proteinExistence type="predicted"/>
<dbReference type="Proteomes" id="UP000309594">
    <property type="component" value="Unassembled WGS sequence"/>
</dbReference>
<name>A0A4U1GB86_9SPHI</name>